<dbReference type="RefSeq" id="XP_002116736.1">
    <property type="nucleotide sequence ID" value="XM_002116700.1"/>
</dbReference>
<keyword evidence="7" id="KW-1185">Reference proteome</keyword>
<dbReference type="Pfam" id="PF00400">
    <property type="entry name" value="WD40"/>
    <property type="match status" value="3"/>
</dbReference>
<dbReference type="KEGG" id="tad:TRIADDRAFT_60810"/>
<keyword evidence="1 5" id="KW-0853">WD repeat</keyword>
<dbReference type="PROSITE" id="PS50294">
    <property type="entry name" value="WD_REPEATS_REGION"/>
    <property type="match status" value="3"/>
</dbReference>
<dbReference type="InParanoid" id="B3S907"/>
<evidence type="ECO:0000313" key="6">
    <source>
        <dbReference type="EMBL" id="EDV20795.1"/>
    </source>
</evidence>
<dbReference type="PRINTS" id="PR00320">
    <property type="entry name" value="GPROTEINBRPT"/>
</dbReference>
<dbReference type="eggNOG" id="KOG0266">
    <property type="taxonomic scope" value="Eukaryota"/>
</dbReference>
<proteinExistence type="inferred from homology"/>
<protein>
    <submittedName>
        <fullName evidence="6">Uncharacterized protein</fullName>
    </submittedName>
</protein>
<evidence type="ECO:0000256" key="5">
    <source>
        <dbReference type="PROSITE-ProRule" id="PRU00221"/>
    </source>
</evidence>
<feature type="repeat" description="WD" evidence="5">
    <location>
        <begin position="130"/>
        <end position="171"/>
    </location>
</feature>
<dbReference type="InterPro" id="IPR051179">
    <property type="entry name" value="WD_repeat_multifunction"/>
</dbReference>
<evidence type="ECO:0000256" key="2">
    <source>
        <dbReference type="ARBA" id="ARBA00022737"/>
    </source>
</evidence>
<dbReference type="Gene3D" id="2.130.10.10">
    <property type="entry name" value="YVTN repeat-like/Quinoprotein amine dehydrogenase"/>
    <property type="match status" value="2"/>
</dbReference>
<dbReference type="CTD" id="6757949"/>
<comment type="similarity">
    <text evidence="4">Belongs to the WD repeat PAAF1/RPN14 family.</text>
</comment>
<evidence type="ECO:0000256" key="4">
    <source>
        <dbReference type="ARBA" id="ARBA00038321"/>
    </source>
</evidence>
<gene>
    <name evidence="6" type="ORF">TRIADDRAFT_60810</name>
</gene>
<dbReference type="PANTHER" id="PTHR19857:SF19">
    <property type="entry name" value="26S PROTEASOME REGULATORY SUBUNIT RPN14"/>
    <property type="match status" value="1"/>
</dbReference>
<dbReference type="InterPro" id="IPR036322">
    <property type="entry name" value="WD40_repeat_dom_sf"/>
</dbReference>
<dbReference type="InterPro" id="IPR015943">
    <property type="entry name" value="WD40/YVTN_repeat-like_dom_sf"/>
</dbReference>
<keyword evidence="2" id="KW-0677">Repeat</keyword>
<dbReference type="AlphaFoldDB" id="B3S907"/>
<dbReference type="OMA" id="CNWNEAL"/>
<dbReference type="OrthoDB" id="27537at2759"/>
<dbReference type="InterPro" id="IPR001680">
    <property type="entry name" value="WD40_rpt"/>
</dbReference>
<keyword evidence="3" id="KW-0647">Proteasome</keyword>
<dbReference type="PhylomeDB" id="B3S907"/>
<dbReference type="InterPro" id="IPR020472">
    <property type="entry name" value="WD40_PAC1"/>
</dbReference>
<dbReference type="SUPFAM" id="SSF50978">
    <property type="entry name" value="WD40 repeat-like"/>
    <property type="match status" value="1"/>
</dbReference>
<dbReference type="SMART" id="SM00320">
    <property type="entry name" value="WD40"/>
    <property type="match status" value="6"/>
</dbReference>
<dbReference type="EMBL" id="DS985257">
    <property type="protein sequence ID" value="EDV20795.1"/>
    <property type="molecule type" value="Genomic_DNA"/>
</dbReference>
<name>B3S907_TRIAD</name>
<reference evidence="6 7" key="1">
    <citation type="journal article" date="2008" name="Nature">
        <title>The Trichoplax genome and the nature of placozoans.</title>
        <authorList>
            <person name="Srivastava M."/>
            <person name="Begovic E."/>
            <person name="Chapman J."/>
            <person name="Putnam N.H."/>
            <person name="Hellsten U."/>
            <person name="Kawashima T."/>
            <person name="Kuo A."/>
            <person name="Mitros T."/>
            <person name="Salamov A."/>
            <person name="Carpenter M.L."/>
            <person name="Signorovitch A.Y."/>
            <person name="Moreno M.A."/>
            <person name="Kamm K."/>
            <person name="Grimwood J."/>
            <person name="Schmutz J."/>
            <person name="Shapiro H."/>
            <person name="Grigoriev I.V."/>
            <person name="Buss L.W."/>
            <person name="Schierwater B."/>
            <person name="Dellaporta S.L."/>
            <person name="Rokhsar D.S."/>
        </authorList>
    </citation>
    <scope>NUCLEOTIDE SEQUENCE [LARGE SCALE GENOMIC DNA]</scope>
    <source>
        <strain evidence="6 7">Grell-BS-1999</strain>
    </source>
</reference>
<feature type="repeat" description="WD" evidence="5">
    <location>
        <begin position="88"/>
        <end position="129"/>
    </location>
</feature>
<evidence type="ECO:0000256" key="3">
    <source>
        <dbReference type="ARBA" id="ARBA00022942"/>
    </source>
</evidence>
<dbReference type="GO" id="GO:0000502">
    <property type="term" value="C:proteasome complex"/>
    <property type="evidence" value="ECO:0007669"/>
    <property type="project" value="UniProtKB-KW"/>
</dbReference>
<dbReference type="GeneID" id="6757949"/>
<dbReference type="Proteomes" id="UP000009022">
    <property type="component" value="Unassembled WGS sequence"/>
</dbReference>
<dbReference type="HOGENOM" id="CLU_037051_1_0_1"/>
<feature type="repeat" description="WD" evidence="5">
    <location>
        <begin position="172"/>
        <end position="213"/>
    </location>
</feature>
<evidence type="ECO:0000313" key="7">
    <source>
        <dbReference type="Proteomes" id="UP000009022"/>
    </source>
</evidence>
<dbReference type="PANTHER" id="PTHR19857">
    <property type="entry name" value="MITOCHONDRIAL DIVISION PROTEIN 1-RELATED"/>
    <property type="match status" value="1"/>
</dbReference>
<accession>B3S907</accession>
<evidence type="ECO:0000256" key="1">
    <source>
        <dbReference type="ARBA" id="ARBA00022574"/>
    </source>
</evidence>
<dbReference type="PROSITE" id="PS50082">
    <property type="entry name" value="WD_REPEATS_2"/>
    <property type="match status" value="3"/>
</dbReference>
<dbReference type="STRING" id="10228.B3S907"/>
<organism evidence="6 7">
    <name type="scientific">Trichoplax adhaerens</name>
    <name type="common">Trichoplax reptans</name>
    <dbReference type="NCBI Taxonomy" id="10228"/>
    <lineage>
        <taxon>Eukaryota</taxon>
        <taxon>Metazoa</taxon>
        <taxon>Placozoa</taxon>
        <taxon>Uniplacotomia</taxon>
        <taxon>Trichoplacea</taxon>
        <taxon>Trichoplacidae</taxon>
        <taxon>Trichoplax</taxon>
    </lineage>
</organism>
<sequence>MTTTVKKYPSLYLQSDWNLALREANGSAWVSCKLGDTSIRGSIKCFEDGTHEVSEEFCVTNIEQNPITITCPRNRCKADFLAPKQEYPRHHRGSVRTIDVSPGGNLAVSAGSDSTIRLWTTDNGAIRRELCGHHNDVTSCKFFPSGVVLLSASSDMQIKIWSTEDGSNPATFRGHTSTVTDTAIIGRGRNIISCGTDAAVKLWDCGRSNCLDTLLKADCPINACALDNDQAAVGLAHRGTATSEREIDTQGKIIALAMENNYMECLDVYSRSQICKLNASSAFNCCIINSGLTVIGGCQDGSLYLFDLRNPTAPLQVFCRSVYSITTLKSISKEDIFVGTGDGCCYKWNIAKAYTEEELISTIELSGSDCDPIYDIAIHENKVYNCCRDGRIRQYAIPL</sequence>